<evidence type="ECO:0000256" key="2">
    <source>
        <dbReference type="SAM" id="Phobius"/>
    </source>
</evidence>
<keyword evidence="5" id="KW-1185">Reference proteome</keyword>
<dbReference type="Proteomes" id="UP001268256">
    <property type="component" value="Unassembled WGS sequence"/>
</dbReference>
<evidence type="ECO:0000259" key="3">
    <source>
        <dbReference type="Pfam" id="PF13490"/>
    </source>
</evidence>
<dbReference type="Gene3D" id="1.10.10.1320">
    <property type="entry name" value="Anti-sigma factor, zinc-finger domain"/>
    <property type="match status" value="1"/>
</dbReference>
<gene>
    <name evidence="4" type="ORF">RIF25_09765</name>
</gene>
<proteinExistence type="predicted"/>
<protein>
    <submittedName>
        <fullName evidence="4">Zf-HC2 domain-containing protein</fullName>
    </submittedName>
</protein>
<accession>A0AAE4FS29</accession>
<dbReference type="RefSeq" id="WP_322878346.1">
    <property type="nucleotide sequence ID" value="NZ_JAVMIP010000008.1"/>
</dbReference>
<sequence length="198" mass="21304">MDSPNPFSPKSTPPNSPDSSQAERFELLSAYVDGEVTPAQRAQVEAWLATEPDYQHLYHRLLKLQQSLHQAPCPLTTSAETLANQVLAKAQNRPRTLLAWTGVGAVSAAALVGVLSSVFPGLLSPIPLNETAAADLTPTAIRTTPSGNLYEPQNNLDLENTANLMLTLDRPPVAIPVSTRTEPGLDRRTLNLNPSPQP</sequence>
<evidence type="ECO:0000313" key="5">
    <source>
        <dbReference type="Proteomes" id="UP001268256"/>
    </source>
</evidence>
<feature type="domain" description="Putative zinc-finger" evidence="3">
    <location>
        <begin position="26"/>
        <end position="46"/>
    </location>
</feature>
<dbReference type="InterPro" id="IPR041916">
    <property type="entry name" value="Anti_sigma_zinc_sf"/>
</dbReference>
<evidence type="ECO:0000313" key="4">
    <source>
        <dbReference type="EMBL" id="MDS3861091.1"/>
    </source>
</evidence>
<feature type="region of interest" description="Disordered" evidence="1">
    <location>
        <begin position="1"/>
        <end position="21"/>
    </location>
</feature>
<dbReference type="AlphaFoldDB" id="A0AAE4FS29"/>
<dbReference type="Pfam" id="PF13490">
    <property type="entry name" value="zf-HC2"/>
    <property type="match status" value="1"/>
</dbReference>
<evidence type="ECO:0000256" key="1">
    <source>
        <dbReference type="SAM" id="MobiDB-lite"/>
    </source>
</evidence>
<name>A0AAE4FS29_9CYAN</name>
<organism evidence="4 5">
    <name type="scientific">Pseudocalidococcus azoricus BACA0444</name>
    <dbReference type="NCBI Taxonomy" id="2918990"/>
    <lineage>
        <taxon>Bacteria</taxon>
        <taxon>Bacillati</taxon>
        <taxon>Cyanobacteriota</taxon>
        <taxon>Cyanophyceae</taxon>
        <taxon>Acaryochloridales</taxon>
        <taxon>Thermosynechococcaceae</taxon>
        <taxon>Pseudocalidococcus</taxon>
        <taxon>Pseudocalidococcus azoricus</taxon>
    </lineage>
</organism>
<feature type="region of interest" description="Disordered" evidence="1">
    <location>
        <begin position="175"/>
        <end position="198"/>
    </location>
</feature>
<keyword evidence="2" id="KW-1133">Transmembrane helix</keyword>
<keyword evidence="2" id="KW-0812">Transmembrane</keyword>
<keyword evidence="2" id="KW-0472">Membrane</keyword>
<dbReference type="EMBL" id="JAVMIP010000008">
    <property type="protein sequence ID" value="MDS3861091.1"/>
    <property type="molecule type" value="Genomic_DNA"/>
</dbReference>
<reference evidence="5" key="1">
    <citation type="submission" date="2023-07" db="EMBL/GenBank/DDBJ databases">
        <authorList>
            <person name="Luz R."/>
            <person name="Cordeiro R."/>
            <person name="Fonseca A."/>
            <person name="Goncalves V."/>
        </authorList>
    </citation>
    <scope>NUCLEOTIDE SEQUENCE [LARGE SCALE GENOMIC DNA]</scope>
    <source>
        <strain evidence="5">BACA0444</strain>
    </source>
</reference>
<dbReference type="InterPro" id="IPR027383">
    <property type="entry name" value="Znf_put"/>
</dbReference>
<comment type="caution">
    <text evidence="4">The sequence shown here is derived from an EMBL/GenBank/DDBJ whole genome shotgun (WGS) entry which is preliminary data.</text>
</comment>
<feature type="transmembrane region" description="Helical" evidence="2">
    <location>
        <begin position="97"/>
        <end position="119"/>
    </location>
</feature>